<proteinExistence type="predicted"/>
<accession>A0A9P7Z9W8</accession>
<dbReference type="EMBL" id="MU253769">
    <property type="protein sequence ID" value="KAG9247563.1"/>
    <property type="molecule type" value="Genomic_DNA"/>
</dbReference>
<protein>
    <submittedName>
        <fullName evidence="1">Uncharacterized protein</fullName>
    </submittedName>
</protein>
<dbReference type="AlphaFoldDB" id="A0A9P7Z9W8"/>
<name>A0A9P7Z9W8_9HELO</name>
<sequence>MDTEEIQENPDIPLRVTISDVSTMTDNSSSNSTIVNLKVTISNTSPDKTVAFLRWSTALEPNAVAMGIFVFTSTIDGQEAECLNLKLRRMLPPSGVFFAQDTIRIEAGGKIESNVEVKAPEVILSSGVRYSVRAKGSWMHVKLGIGSDKDLTTDEDGVLRGDFRSEAVEVDV</sequence>
<evidence type="ECO:0000313" key="1">
    <source>
        <dbReference type="EMBL" id="KAG9247563.1"/>
    </source>
</evidence>
<reference evidence="1" key="1">
    <citation type="journal article" date="2021" name="IMA Fungus">
        <title>Genomic characterization of three marine fungi, including Emericellopsis atlantica sp. nov. with signatures of a generalist lifestyle and marine biomass degradation.</title>
        <authorList>
            <person name="Hagestad O.C."/>
            <person name="Hou L."/>
            <person name="Andersen J.H."/>
            <person name="Hansen E.H."/>
            <person name="Altermark B."/>
            <person name="Li C."/>
            <person name="Kuhnert E."/>
            <person name="Cox R.J."/>
            <person name="Crous P.W."/>
            <person name="Spatafora J.W."/>
            <person name="Lail K."/>
            <person name="Amirebrahimi M."/>
            <person name="Lipzen A."/>
            <person name="Pangilinan J."/>
            <person name="Andreopoulos W."/>
            <person name="Hayes R.D."/>
            <person name="Ng V."/>
            <person name="Grigoriev I.V."/>
            <person name="Jackson S.A."/>
            <person name="Sutton T.D.S."/>
            <person name="Dobson A.D.W."/>
            <person name="Rama T."/>
        </authorList>
    </citation>
    <scope>NUCLEOTIDE SEQUENCE</scope>
    <source>
        <strain evidence="1">TRa3180A</strain>
    </source>
</reference>
<dbReference type="OrthoDB" id="4664297at2759"/>
<evidence type="ECO:0000313" key="2">
    <source>
        <dbReference type="Proteomes" id="UP000887226"/>
    </source>
</evidence>
<comment type="caution">
    <text evidence="1">The sequence shown here is derived from an EMBL/GenBank/DDBJ whole genome shotgun (WGS) entry which is preliminary data.</text>
</comment>
<organism evidence="1 2">
    <name type="scientific">Calycina marina</name>
    <dbReference type="NCBI Taxonomy" id="1763456"/>
    <lineage>
        <taxon>Eukaryota</taxon>
        <taxon>Fungi</taxon>
        <taxon>Dikarya</taxon>
        <taxon>Ascomycota</taxon>
        <taxon>Pezizomycotina</taxon>
        <taxon>Leotiomycetes</taxon>
        <taxon>Helotiales</taxon>
        <taxon>Pezizellaceae</taxon>
        <taxon>Calycina</taxon>
    </lineage>
</organism>
<dbReference type="Gene3D" id="2.60.40.2970">
    <property type="match status" value="1"/>
</dbReference>
<gene>
    <name evidence="1" type="ORF">BJ878DRAFT_539189</name>
</gene>
<keyword evidence="2" id="KW-1185">Reference proteome</keyword>
<dbReference type="Proteomes" id="UP000887226">
    <property type="component" value="Unassembled WGS sequence"/>
</dbReference>